<dbReference type="Pfam" id="PF23744">
    <property type="entry name" value="ARM_LRRK2"/>
    <property type="match status" value="1"/>
</dbReference>
<comment type="caution">
    <text evidence="5">The sequence shown here is derived from an EMBL/GenBank/DDBJ whole genome shotgun (WGS) entry which is preliminary data.</text>
</comment>
<feature type="repeat" description="ARM" evidence="2">
    <location>
        <begin position="527"/>
        <end position="571"/>
    </location>
</feature>
<evidence type="ECO:0000313" key="5">
    <source>
        <dbReference type="EMBL" id="KAK3581024.1"/>
    </source>
</evidence>
<accession>A0AAE0VKA6</accession>
<name>A0AAE0VKA6_9BIVA</name>
<dbReference type="AlphaFoldDB" id="A0AAE0VKA6"/>
<protein>
    <recommendedName>
        <fullName evidence="4">LRRK2 ARM repeat domain-containing protein</fullName>
    </recommendedName>
</protein>
<dbReference type="PANTHER" id="PTHR22895:SF0">
    <property type="entry name" value="ARMADILLO REPEAT-CONTAINING PROTEIN 6"/>
    <property type="match status" value="1"/>
</dbReference>
<dbReference type="PANTHER" id="PTHR22895">
    <property type="entry name" value="ARMADILLO REPEAT-CONTAINING PROTEIN 6"/>
    <property type="match status" value="1"/>
</dbReference>
<reference evidence="5" key="1">
    <citation type="journal article" date="2021" name="Genome Biol. Evol.">
        <title>A High-Quality Reference Genome for a Parasitic Bivalve with Doubly Uniparental Inheritance (Bivalvia: Unionida).</title>
        <authorList>
            <person name="Smith C.H."/>
        </authorList>
    </citation>
    <scope>NUCLEOTIDE SEQUENCE</scope>
    <source>
        <strain evidence="5">CHS0354</strain>
    </source>
</reference>
<dbReference type="Proteomes" id="UP001195483">
    <property type="component" value="Unassembled WGS sequence"/>
</dbReference>
<feature type="region of interest" description="Disordered" evidence="3">
    <location>
        <begin position="42"/>
        <end position="78"/>
    </location>
</feature>
<keyword evidence="1" id="KW-0677">Repeat</keyword>
<proteinExistence type="predicted"/>
<dbReference type="Gene3D" id="1.25.10.10">
    <property type="entry name" value="Leucine-rich Repeat Variant"/>
    <property type="match status" value="4"/>
</dbReference>
<feature type="domain" description="LRRK2 ARM repeat" evidence="4">
    <location>
        <begin position="618"/>
        <end position="815"/>
    </location>
</feature>
<dbReference type="InterPro" id="IPR011989">
    <property type="entry name" value="ARM-like"/>
</dbReference>
<dbReference type="InterPro" id="IPR056597">
    <property type="entry name" value="ARM_LRRK2"/>
</dbReference>
<evidence type="ECO:0000256" key="2">
    <source>
        <dbReference type="PROSITE-ProRule" id="PRU00259"/>
    </source>
</evidence>
<reference evidence="5" key="3">
    <citation type="submission" date="2023-05" db="EMBL/GenBank/DDBJ databases">
        <authorList>
            <person name="Smith C.H."/>
        </authorList>
    </citation>
    <scope>NUCLEOTIDE SEQUENCE</scope>
    <source>
        <strain evidence="5">CHS0354</strain>
        <tissue evidence="5">Mantle</tissue>
    </source>
</reference>
<reference evidence="5" key="2">
    <citation type="journal article" date="2021" name="Genome Biol. Evol.">
        <title>Developing a high-quality reference genome for a parasitic bivalve with doubly uniparental inheritance (Bivalvia: Unionida).</title>
        <authorList>
            <person name="Smith C.H."/>
        </authorList>
    </citation>
    <scope>NUCLEOTIDE SEQUENCE</scope>
    <source>
        <strain evidence="5">CHS0354</strain>
        <tissue evidence="5">Mantle</tissue>
    </source>
</reference>
<dbReference type="PROSITE" id="PS50176">
    <property type="entry name" value="ARM_REPEAT"/>
    <property type="match status" value="1"/>
</dbReference>
<evidence type="ECO:0000256" key="3">
    <source>
        <dbReference type="SAM" id="MobiDB-lite"/>
    </source>
</evidence>
<evidence type="ECO:0000259" key="4">
    <source>
        <dbReference type="Pfam" id="PF23744"/>
    </source>
</evidence>
<feature type="compositionally biased region" description="Low complexity" evidence="3">
    <location>
        <begin position="44"/>
        <end position="58"/>
    </location>
</feature>
<sequence length="981" mass="107760">MMSNSIIESGSNATPRRKQSLMMAVVDSSKIRKDSTVMLATPKSSTESILSSRSSIGSGAEPARRLSLRPPRSAYSANSPSIAVRKGTVDTLIEDGKYKVQTVSTAKPALHVVTCSCGRVVEIECRQTDSKQPTVMHPSTFSITLTIFLYSTVAISFSKTANSKTEFRRRQRSHLEYLVFLHMITLSDVQERDLIKKSTDKHNALRKDKMPPSHSDILAHRKSSIVSTIREMQEKADDLCTQLKCCKNLAEIAAEDSIEVIMTQHKAIGCLIDAIHRFADKPALLDDACEALLKLARRSEGLQKNIIQTGQQGDFLVIMSRLIDDVTIVKKCCIILGNIASVEVETSRSLMYIGAVHCIISMMDRCKDNADVLQNGCRSLGLFASHDETSVDVASANAPQAVLTAMTSFPEERNVQESGCWALACLTRKGEALVDLNSEDVTRVLYKAIDTFPNDVSIQEYGAWVLCNLSVLECRLNKEDERKAVSILVSDILKMQDNIELLEEMTNALAYLVTGNRTVQEEMVRIGGLEALLSTMRRLEDNVNIQANCCRAIGNVAVNTELRTSLVTAGAPDVVVLAMLNLDRTLIIQEYGCVALTNVSADDTGNKVRVLKCGAVPAVLNAMKLFPNEENLQLCALRMLNNLMELDNACWSLIDEEGVTVVKTVISSFTSSMDIQYFGCQLLAQLSRKGVPKAVLDEIEKTLLHRNDICSTDAGIAHSLCSFYQNLLIRGNSTAKAITQDAFSTVINIMEMFPVDQEIQICGCKIVALLTAGSDKWQKLVNRRVLQVVLKAMTSLVSDLDLQIVGCGTLACLSDDESKLALLTELGLLHTILMTMEYHRKEYQLNVLALIVVENLCEVGLENGDDIGNISATVSGVMNTFPTEEDIQLSGCHILASVGKQKKMGKKHSSVSDECVPLLKRILRRGSADQELLEAASLALKEITQGMDMFNRKTSTNIGYFGHLSEIPGYSAIPTEMSDDQ</sequence>
<dbReference type="SUPFAM" id="SSF48371">
    <property type="entry name" value="ARM repeat"/>
    <property type="match status" value="3"/>
</dbReference>
<organism evidence="5 6">
    <name type="scientific">Potamilus streckersoni</name>
    <dbReference type="NCBI Taxonomy" id="2493646"/>
    <lineage>
        <taxon>Eukaryota</taxon>
        <taxon>Metazoa</taxon>
        <taxon>Spiralia</taxon>
        <taxon>Lophotrochozoa</taxon>
        <taxon>Mollusca</taxon>
        <taxon>Bivalvia</taxon>
        <taxon>Autobranchia</taxon>
        <taxon>Heteroconchia</taxon>
        <taxon>Palaeoheterodonta</taxon>
        <taxon>Unionida</taxon>
        <taxon>Unionoidea</taxon>
        <taxon>Unionidae</taxon>
        <taxon>Ambleminae</taxon>
        <taxon>Lampsilini</taxon>
        <taxon>Potamilus</taxon>
    </lineage>
</organism>
<evidence type="ECO:0000313" key="6">
    <source>
        <dbReference type="Proteomes" id="UP001195483"/>
    </source>
</evidence>
<gene>
    <name evidence="5" type="ORF">CHS0354_013920</name>
</gene>
<dbReference type="InterPro" id="IPR000225">
    <property type="entry name" value="Armadillo"/>
</dbReference>
<dbReference type="SMART" id="SM00185">
    <property type="entry name" value="ARM"/>
    <property type="match status" value="6"/>
</dbReference>
<keyword evidence="6" id="KW-1185">Reference proteome</keyword>
<dbReference type="InterPro" id="IPR016024">
    <property type="entry name" value="ARM-type_fold"/>
</dbReference>
<dbReference type="EMBL" id="JAEAOA010000856">
    <property type="protein sequence ID" value="KAK3581024.1"/>
    <property type="molecule type" value="Genomic_DNA"/>
</dbReference>
<evidence type="ECO:0000256" key="1">
    <source>
        <dbReference type="ARBA" id="ARBA00022737"/>
    </source>
</evidence>